<reference evidence="2" key="1">
    <citation type="submission" date="2023-11" db="EMBL/GenBank/DDBJ databases">
        <title>Genome assemblies of two species of porcelain crab, Petrolisthes cinctipes and Petrolisthes manimaculis (Anomura: Porcellanidae).</title>
        <authorList>
            <person name="Angst P."/>
        </authorList>
    </citation>
    <scope>NUCLEOTIDE SEQUENCE</scope>
    <source>
        <strain evidence="2">PB745_02</strain>
        <tissue evidence="2">Gill</tissue>
    </source>
</reference>
<dbReference type="AlphaFoldDB" id="A0AAE1UFT6"/>
<dbReference type="EMBL" id="JAWZYT010000910">
    <property type="protein sequence ID" value="KAK4317615.1"/>
    <property type="molecule type" value="Genomic_DNA"/>
</dbReference>
<evidence type="ECO:0000313" key="3">
    <source>
        <dbReference type="Proteomes" id="UP001292094"/>
    </source>
</evidence>
<name>A0AAE1UFT6_9EUCA</name>
<keyword evidence="3" id="KW-1185">Reference proteome</keyword>
<sequence>MCPRWVVTLLLLFSLLVSGSRSLPVNFEFVELRQVLLDSDPSGTNHNLRVVLKEHSELTDDSTMWTLRLQTTGSAQKDYDYLMSRVAWVGTDTQALLRVHTGSLKKIEVDGQHTCTDSTCYYPRSEFGDPDALVVERCTDIPYTTDNTKTLRLCDDIVATPPQMEEPYLLLSLDQQDSSATLTLAHNNNNAIQPPASVELLLFLQQQQMPEEDDTIILVQDCITDDDDNTCSSPVILQQDSDVLQRTVNLINEDGYVTNTTTFSMEVYQVITQRLTETSLEVRWDKASPDTYLISVSSSSLLVPCDNNASPCLTFFTNLILTGHNVTVSLQKKEEQKVVETTLILADPPETKATFSKLSRVSEDPPVTKVTVTETATNGVLRDSRTNPDSVILVRTRQNSGGVGDEDVSVEYVNGNVTSQGDEGYTAIFDYDILNTQDEFDFLINAYDVEGNVLSAGEATLQIVDIEVSEGGWWVGAEAGNGSASLRVKAGVSVTSPPGLDINDHCQLASDVCYVLEVGGGQGVAPEACQSTQNIDICTEEAISFTGFPNGVSVSVSEGGLKVSVGEEEGGWPGVLEVLAYDPRDPKTILTDIDQLVCQNEDDTTTTTSSSQSNMCVQPLLVGSKET</sequence>
<feature type="chain" id="PRO_5041968979" evidence="1">
    <location>
        <begin position="23"/>
        <end position="627"/>
    </location>
</feature>
<evidence type="ECO:0000256" key="1">
    <source>
        <dbReference type="SAM" id="SignalP"/>
    </source>
</evidence>
<proteinExistence type="predicted"/>
<gene>
    <name evidence="2" type="ORF">Pmani_011321</name>
</gene>
<protein>
    <submittedName>
        <fullName evidence="2">Uncharacterized protein</fullName>
    </submittedName>
</protein>
<comment type="caution">
    <text evidence="2">The sequence shown here is derived from an EMBL/GenBank/DDBJ whole genome shotgun (WGS) entry which is preliminary data.</text>
</comment>
<evidence type="ECO:0000313" key="2">
    <source>
        <dbReference type="EMBL" id="KAK4317615.1"/>
    </source>
</evidence>
<feature type="signal peptide" evidence="1">
    <location>
        <begin position="1"/>
        <end position="22"/>
    </location>
</feature>
<organism evidence="2 3">
    <name type="scientific">Petrolisthes manimaculis</name>
    <dbReference type="NCBI Taxonomy" id="1843537"/>
    <lineage>
        <taxon>Eukaryota</taxon>
        <taxon>Metazoa</taxon>
        <taxon>Ecdysozoa</taxon>
        <taxon>Arthropoda</taxon>
        <taxon>Crustacea</taxon>
        <taxon>Multicrustacea</taxon>
        <taxon>Malacostraca</taxon>
        <taxon>Eumalacostraca</taxon>
        <taxon>Eucarida</taxon>
        <taxon>Decapoda</taxon>
        <taxon>Pleocyemata</taxon>
        <taxon>Anomura</taxon>
        <taxon>Galatheoidea</taxon>
        <taxon>Porcellanidae</taxon>
        <taxon>Petrolisthes</taxon>
    </lineage>
</organism>
<accession>A0AAE1UFT6</accession>
<keyword evidence="1" id="KW-0732">Signal</keyword>
<dbReference type="Proteomes" id="UP001292094">
    <property type="component" value="Unassembled WGS sequence"/>
</dbReference>